<dbReference type="Pfam" id="PF08281">
    <property type="entry name" value="Sigma70_r4_2"/>
    <property type="match status" value="1"/>
</dbReference>
<dbReference type="InterPro" id="IPR014284">
    <property type="entry name" value="RNA_pol_sigma-70_dom"/>
</dbReference>
<feature type="domain" description="RNA polymerase sigma-70 region 2" evidence="5">
    <location>
        <begin position="14"/>
        <end position="73"/>
    </location>
</feature>
<evidence type="ECO:0000259" key="6">
    <source>
        <dbReference type="Pfam" id="PF08281"/>
    </source>
</evidence>
<dbReference type="GO" id="GO:0003677">
    <property type="term" value="F:DNA binding"/>
    <property type="evidence" value="ECO:0007669"/>
    <property type="project" value="InterPro"/>
</dbReference>
<comment type="similarity">
    <text evidence="1">Belongs to the sigma-70 factor family. ECF subfamily.</text>
</comment>
<evidence type="ECO:0000256" key="1">
    <source>
        <dbReference type="ARBA" id="ARBA00010641"/>
    </source>
</evidence>
<dbReference type="InterPro" id="IPR007627">
    <property type="entry name" value="RNA_pol_sigma70_r2"/>
</dbReference>
<dbReference type="InterPro" id="IPR013325">
    <property type="entry name" value="RNA_pol_sigma_r2"/>
</dbReference>
<dbReference type="Proteomes" id="UP000199315">
    <property type="component" value="Unassembled WGS sequence"/>
</dbReference>
<evidence type="ECO:0000313" key="8">
    <source>
        <dbReference type="Proteomes" id="UP000199315"/>
    </source>
</evidence>
<name>A0A1D3TPD4_9FIRM</name>
<dbReference type="Gene3D" id="1.10.1740.10">
    <property type="match status" value="1"/>
</dbReference>
<dbReference type="SUPFAM" id="SSF88946">
    <property type="entry name" value="Sigma2 domain of RNA polymerase sigma factors"/>
    <property type="match status" value="1"/>
</dbReference>
<dbReference type="AlphaFoldDB" id="A0A1D3TPD4"/>
<proteinExistence type="inferred from homology"/>
<organism evidence="7 8">
    <name type="scientific">Anaerobium acetethylicum</name>
    <dbReference type="NCBI Taxonomy" id="1619234"/>
    <lineage>
        <taxon>Bacteria</taxon>
        <taxon>Bacillati</taxon>
        <taxon>Bacillota</taxon>
        <taxon>Clostridia</taxon>
        <taxon>Lachnospirales</taxon>
        <taxon>Lachnospiraceae</taxon>
        <taxon>Anaerobium</taxon>
    </lineage>
</organism>
<dbReference type="PANTHER" id="PTHR43133:SF60">
    <property type="entry name" value="RNA POLYMERASE SIGMA FACTOR SIGV"/>
    <property type="match status" value="1"/>
</dbReference>
<dbReference type="SUPFAM" id="SSF88659">
    <property type="entry name" value="Sigma3 and sigma4 domains of RNA polymerase sigma factors"/>
    <property type="match status" value="1"/>
</dbReference>
<protein>
    <submittedName>
        <fullName evidence="7">RNA polymerase sigma-70 factor, ECF subfamily</fullName>
    </submittedName>
</protein>
<keyword evidence="2" id="KW-0805">Transcription regulation</keyword>
<dbReference type="NCBIfam" id="TIGR02937">
    <property type="entry name" value="sigma70-ECF"/>
    <property type="match status" value="1"/>
</dbReference>
<evidence type="ECO:0000313" key="7">
    <source>
        <dbReference type="EMBL" id="SCP95272.1"/>
    </source>
</evidence>
<gene>
    <name evidence="7" type="ORF">SAMN05421730_1001445</name>
</gene>
<evidence type="ECO:0000259" key="5">
    <source>
        <dbReference type="Pfam" id="PF04542"/>
    </source>
</evidence>
<accession>A0A1D3TPD4</accession>
<feature type="domain" description="RNA polymerase sigma factor 70 region 4 type 2" evidence="6">
    <location>
        <begin position="98"/>
        <end position="147"/>
    </location>
</feature>
<evidence type="ECO:0000256" key="2">
    <source>
        <dbReference type="ARBA" id="ARBA00023015"/>
    </source>
</evidence>
<reference evidence="7 8" key="1">
    <citation type="submission" date="2016-09" db="EMBL/GenBank/DDBJ databases">
        <authorList>
            <person name="Capua I."/>
            <person name="De Benedictis P."/>
            <person name="Joannis T."/>
            <person name="Lombin L.H."/>
            <person name="Cattoli G."/>
        </authorList>
    </citation>
    <scope>NUCLEOTIDE SEQUENCE [LARGE SCALE GENOMIC DNA]</scope>
    <source>
        <strain evidence="7 8">GluBS11</strain>
    </source>
</reference>
<evidence type="ECO:0000256" key="4">
    <source>
        <dbReference type="ARBA" id="ARBA00023163"/>
    </source>
</evidence>
<sequence length="163" mass="19408">MDETSCDYIKAVLEKYSDMLRRICYLYLKNPADVDDVFQETFLALLQHGKSFESPEHEKAWLIRVAINKCKDVMKCFWYRKTEPIDGIELAFETRAENELMQLVLELPSKYKDVIYLFYYEEYAVPEIASMLGRKENTIYSQLYRARGILKEKIGSKDYEYVF</sequence>
<keyword evidence="3" id="KW-0731">Sigma factor</keyword>
<dbReference type="InterPro" id="IPR039425">
    <property type="entry name" value="RNA_pol_sigma-70-like"/>
</dbReference>
<dbReference type="GO" id="GO:0016987">
    <property type="term" value="F:sigma factor activity"/>
    <property type="evidence" value="ECO:0007669"/>
    <property type="project" value="UniProtKB-KW"/>
</dbReference>
<dbReference type="InterPro" id="IPR013249">
    <property type="entry name" value="RNA_pol_sigma70_r4_t2"/>
</dbReference>
<dbReference type="OrthoDB" id="9795666at2"/>
<dbReference type="InterPro" id="IPR036388">
    <property type="entry name" value="WH-like_DNA-bd_sf"/>
</dbReference>
<evidence type="ECO:0000256" key="3">
    <source>
        <dbReference type="ARBA" id="ARBA00023082"/>
    </source>
</evidence>
<dbReference type="PANTHER" id="PTHR43133">
    <property type="entry name" value="RNA POLYMERASE ECF-TYPE SIGMA FACTO"/>
    <property type="match status" value="1"/>
</dbReference>
<dbReference type="CDD" id="cd06171">
    <property type="entry name" value="Sigma70_r4"/>
    <property type="match status" value="1"/>
</dbReference>
<dbReference type="Gene3D" id="1.10.10.10">
    <property type="entry name" value="Winged helix-like DNA-binding domain superfamily/Winged helix DNA-binding domain"/>
    <property type="match status" value="1"/>
</dbReference>
<dbReference type="InterPro" id="IPR013324">
    <property type="entry name" value="RNA_pol_sigma_r3/r4-like"/>
</dbReference>
<dbReference type="RefSeq" id="WP_091229394.1">
    <property type="nucleotide sequence ID" value="NZ_FMKA01000001.1"/>
</dbReference>
<dbReference type="STRING" id="1619234.SAMN05421730_1001445"/>
<keyword evidence="4" id="KW-0804">Transcription</keyword>
<dbReference type="Pfam" id="PF04542">
    <property type="entry name" value="Sigma70_r2"/>
    <property type="match status" value="1"/>
</dbReference>
<dbReference type="GO" id="GO:0006352">
    <property type="term" value="P:DNA-templated transcription initiation"/>
    <property type="evidence" value="ECO:0007669"/>
    <property type="project" value="InterPro"/>
</dbReference>
<dbReference type="EMBL" id="FMKA01000001">
    <property type="protein sequence ID" value="SCP95272.1"/>
    <property type="molecule type" value="Genomic_DNA"/>
</dbReference>
<keyword evidence="8" id="KW-1185">Reference proteome</keyword>